<evidence type="ECO:0000256" key="1">
    <source>
        <dbReference type="SAM" id="SignalP"/>
    </source>
</evidence>
<accession>A0A7K1TWZ7</accession>
<reference evidence="2 3" key="1">
    <citation type="submission" date="2019-12" db="EMBL/GenBank/DDBJ databases">
        <title>Chitinophaga sp. strain ysch24 (GDMCC 1.1355), whole genome shotgun sequence.</title>
        <authorList>
            <person name="Zhang X."/>
        </authorList>
    </citation>
    <scope>NUCLEOTIDE SEQUENCE [LARGE SCALE GENOMIC DNA]</scope>
    <source>
        <strain evidence="3">ysch24</strain>
    </source>
</reference>
<evidence type="ECO:0000313" key="3">
    <source>
        <dbReference type="Proteomes" id="UP000461730"/>
    </source>
</evidence>
<dbReference type="PROSITE" id="PS51257">
    <property type="entry name" value="PROKAR_LIPOPROTEIN"/>
    <property type="match status" value="1"/>
</dbReference>
<keyword evidence="1" id="KW-0732">Signal</keyword>
<evidence type="ECO:0008006" key="4">
    <source>
        <dbReference type="Google" id="ProtNLM"/>
    </source>
</evidence>
<evidence type="ECO:0000313" key="2">
    <source>
        <dbReference type="EMBL" id="MVT06627.1"/>
    </source>
</evidence>
<protein>
    <recommendedName>
        <fullName evidence="4">Lipoprotein</fullName>
    </recommendedName>
</protein>
<dbReference type="Proteomes" id="UP000461730">
    <property type="component" value="Unassembled WGS sequence"/>
</dbReference>
<organism evidence="2 3">
    <name type="scientific">Chitinophaga tropicalis</name>
    <dbReference type="NCBI Taxonomy" id="2683588"/>
    <lineage>
        <taxon>Bacteria</taxon>
        <taxon>Pseudomonadati</taxon>
        <taxon>Bacteroidota</taxon>
        <taxon>Chitinophagia</taxon>
        <taxon>Chitinophagales</taxon>
        <taxon>Chitinophagaceae</taxon>
        <taxon>Chitinophaga</taxon>
    </lineage>
</organism>
<proteinExistence type="predicted"/>
<dbReference type="AlphaFoldDB" id="A0A7K1TWZ7"/>
<comment type="caution">
    <text evidence="2">The sequence shown here is derived from an EMBL/GenBank/DDBJ whole genome shotgun (WGS) entry which is preliminary data.</text>
</comment>
<dbReference type="RefSeq" id="WP_157304025.1">
    <property type="nucleotide sequence ID" value="NZ_WRXN01000001.1"/>
</dbReference>
<gene>
    <name evidence="2" type="ORF">GO493_00030</name>
</gene>
<feature type="signal peptide" evidence="1">
    <location>
        <begin position="1"/>
        <end position="18"/>
    </location>
</feature>
<sequence length="170" mass="19634">MRVLSVVLLLTLLLSACKTDSFTTISKQMEVSCSVKNSAWKGKTFHDIRMQVFKTGHLNSLVRDIDTLHMLQSYAIESGTYSVMIWTSKGSLSYTYNRGVLNYGETNLFTQKTVELVQNWDTAGIREEENINAHEIPEQHITGIELIRKGNKNQVHCIRFKRFYNLQRDR</sequence>
<dbReference type="EMBL" id="WRXN01000001">
    <property type="protein sequence ID" value="MVT06627.1"/>
    <property type="molecule type" value="Genomic_DNA"/>
</dbReference>
<keyword evidence="3" id="KW-1185">Reference proteome</keyword>
<feature type="chain" id="PRO_5029908522" description="Lipoprotein" evidence="1">
    <location>
        <begin position="19"/>
        <end position="170"/>
    </location>
</feature>
<name>A0A7K1TWZ7_9BACT</name>